<protein>
    <submittedName>
        <fullName evidence="2">Uncharacterized protein</fullName>
    </submittedName>
</protein>
<name>A0A4Q9YSS8_9FLAO</name>
<proteinExistence type="predicted"/>
<gene>
    <name evidence="2" type="ORF">EZL74_10750</name>
</gene>
<accession>A0A4Q9YSS8</accession>
<evidence type="ECO:0000313" key="3">
    <source>
        <dbReference type="Proteomes" id="UP000293300"/>
    </source>
</evidence>
<keyword evidence="3" id="KW-1185">Reference proteome</keyword>
<keyword evidence="1" id="KW-1133">Transmembrane helix</keyword>
<reference evidence="2 3" key="1">
    <citation type="submission" date="2019-02" db="EMBL/GenBank/DDBJ databases">
        <title>Flavobacterium sp. RD-2-33 isolated from forest soil.</title>
        <authorList>
            <person name="Chaudhary D.K."/>
        </authorList>
    </citation>
    <scope>NUCLEOTIDE SEQUENCE [LARGE SCALE GENOMIC DNA]</scope>
    <source>
        <strain evidence="2 3">RD-2-33</strain>
    </source>
</reference>
<comment type="caution">
    <text evidence="2">The sequence shown here is derived from an EMBL/GenBank/DDBJ whole genome shotgun (WGS) entry which is preliminary data.</text>
</comment>
<evidence type="ECO:0000256" key="1">
    <source>
        <dbReference type="SAM" id="Phobius"/>
    </source>
</evidence>
<sequence>MTELLVIAQVTIVLLWFWRLSYQTPIDIFSVIPFQIFGWLTSLGLIIYAATTLKTLQTKTQKVTRLLLTIASFIFFYSVDKLADRYPDQYRFVVTNKTGLTIDKLVLCHHDQQQVVDNFTTDTKTKLKLNYWEAESFYFVTRCADKADTVYLPIGGTNSIGYIYKVDIVIKDNKITADIDNGEKSSL</sequence>
<organism evidence="2 3">
    <name type="scientific">Flavobacterium silvisoli</name>
    <dbReference type="NCBI Taxonomy" id="2529433"/>
    <lineage>
        <taxon>Bacteria</taxon>
        <taxon>Pseudomonadati</taxon>
        <taxon>Bacteroidota</taxon>
        <taxon>Flavobacteriia</taxon>
        <taxon>Flavobacteriales</taxon>
        <taxon>Flavobacteriaceae</taxon>
        <taxon>Flavobacterium</taxon>
    </lineage>
</organism>
<dbReference type="Proteomes" id="UP000293300">
    <property type="component" value="Unassembled WGS sequence"/>
</dbReference>
<keyword evidence="1" id="KW-0812">Transmembrane</keyword>
<feature type="transmembrane region" description="Helical" evidence="1">
    <location>
        <begin position="63"/>
        <end position="79"/>
    </location>
</feature>
<keyword evidence="1" id="KW-0472">Membrane</keyword>
<feature type="transmembrane region" description="Helical" evidence="1">
    <location>
        <begin position="33"/>
        <end position="51"/>
    </location>
</feature>
<evidence type="ECO:0000313" key="2">
    <source>
        <dbReference type="EMBL" id="TBX66653.1"/>
    </source>
</evidence>
<dbReference type="AlphaFoldDB" id="A0A4Q9YSS8"/>
<dbReference type="EMBL" id="SJPE01000013">
    <property type="protein sequence ID" value="TBX66653.1"/>
    <property type="molecule type" value="Genomic_DNA"/>
</dbReference>